<comment type="caution">
    <text evidence="1">The sequence shown here is derived from an EMBL/GenBank/DDBJ whole genome shotgun (WGS) entry which is preliminary data.</text>
</comment>
<sequence>MDLIALELAAELVHKFRQTPPQSRFLVGVAGSPAAGKSSFCHRLLRNINTLLAQDVDASSLAPANEGDSAILVGLDGWHLTRAELSLFPDATLAHERRGIHWTFDGKGYVAFVQALRLPLSSPASPSDLKLVTPPAFSHALKDPTPDAISVYPHHRLVIIEGLYTFLSIPPWSEASALLDERWFLRVNEAEACRRLVKRHVETGICTDKGAARLRAERNDLPNARFITENMMQPTKFIESIEDSVIAHELNS</sequence>
<evidence type="ECO:0000313" key="1">
    <source>
        <dbReference type="EMBL" id="KAJ7043089.1"/>
    </source>
</evidence>
<gene>
    <name evidence="1" type="ORF">C8F04DRAFT_1073649</name>
</gene>
<keyword evidence="2" id="KW-1185">Reference proteome</keyword>
<protein>
    <submittedName>
        <fullName evidence="1">P-loop containing nucleoside triphosphate hydrolase protein</fullName>
    </submittedName>
</protein>
<dbReference type="PANTHER" id="PTHR10285">
    <property type="entry name" value="URIDINE KINASE"/>
    <property type="match status" value="1"/>
</dbReference>
<dbReference type="EMBL" id="JARJCM010000010">
    <property type="protein sequence ID" value="KAJ7043089.1"/>
    <property type="molecule type" value="Genomic_DNA"/>
</dbReference>
<reference evidence="1" key="1">
    <citation type="submission" date="2023-03" db="EMBL/GenBank/DDBJ databases">
        <title>Massive genome expansion in bonnet fungi (Mycena s.s.) driven by repeated elements and novel gene families across ecological guilds.</title>
        <authorList>
            <consortium name="Lawrence Berkeley National Laboratory"/>
            <person name="Harder C.B."/>
            <person name="Miyauchi S."/>
            <person name="Viragh M."/>
            <person name="Kuo A."/>
            <person name="Thoen E."/>
            <person name="Andreopoulos B."/>
            <person name="Lu D."/>
            <person name="Skrede I."/>
            <person name="Drula E."/>
            <person name="Henrissat B."/>
            <person name="Morin E."/>
            <person name="Kohler A."/>
            <person name="Barry K."/>
            <person name="LaButti K."/>
            <person name="Morin E."/>
            <person name="Salamov A."/>
            <person name="Lipzen A."/>
            <person name="Mereny Z."/>
            <person name="Hegedus B."/>
            <person name="Baldrian P."/>
            <person name="Stursova M."/>
            <person name="Weitz H."/>
            <person name="Taylor A."/>
            <person name="Grigoriev I.V."/>
            <person name="Nagy L.G."/>
            <person name="Martin F."/>
            <person name="Kauserud H."/>
        </authorList>
    </citation>
    <scope>NUCLEOTIDE SEQUENCE</scope>
    <source>
        <strain evidence="1">CBHHK200</strain>
    </source>
</reference>
<dbReference type="SUPFAM" id="SSF52540">
    <property type="entry name" value="P-loop containing nucleoside triphosphate hydrolases"/>
    <property type="match status" value="1"/>
</dbReference>
<keyword evidence="1" id="KW-0378">Hydrolase</keyword>
<evidence type="ECO:0000313" key="2">
    <source>
        <dbReference type="Proteomes" id="UP001218188"/>
    </source>
</evidence>
<proteinExistence type="predicted"/>
<dbReference type="AlphaFoldDB" id="A0AAD6XF87"/>
<accession>A0AAD6XF87</accession>
<organism evidence="1 2">
    <name type="scientific">Mycena alexandri</name>
    <dbReference type="NCBI Taxonomy" id="1745969"/>
    <lineage>
        <taxon>Eukaryota</taxon>
        <taxon>Fungi</taxon>
        <taxon>Dikarya</taxon>
        <taxon>Basidiomycota</taxon>
        <taxon>Agaricomycotina</taxon>
        <taxon>Agaricomycetes</taxon>
        <taxon>Agaricomycetidae</taxon>
        <taxon>Agaricales</taxon>
        <taxon>Marasmiineae</taxon>
        <taxon>Mycenaceae</taxon>
        <taxon>Mycena</taxon>
    </lineage>
</organism>
<dbReference type="InterPro" id="IPR027417">
    <property type="entry name" value="P-loop_NTPase"/>
</dbReference>
<dbReference type="Gene3D" id="3.40.50.300">
    <property type="entry name" value="P-loop containing nucleotide triphosphate hydrolases"/>
    <property type="match status" value="1"/>
</dbReference>
<dbReference type="Proteomes" id="UP001218188">
    <property type="component" value="Unassembled WGS sequence"/>
</dbReference>
<name>A0AAD6XF87_9AGAR</name>
<dbReference type="GO" id="GO:0016787">
    <property type="term" value="F:hydrolase activity"/>
    <property type="evidence" value="ECO:0007669"/>
    <property type="project" value="UniProtKB-KW"/>
</dbReference>